<dbReference type="KEGG" id="cvn:111127571"/>
<dbReference type="OrthoDB" id="10071636at2759"/>
<evidence type="ECO:0000256" key="1">
    <source>
        <dbReference type="SAM" id="MobiDB-lite"/>
    </source>
</evidence>
<dbReference type="SMART" id="SM00310">
    <property type="entry name" value="PTBI"/>
    <property type="match status" value="1"/>
</dbReference>
<feature type="region of interest" description="Disordered" evidence="1">
    <location>
        <begin position="682"/>
        <end position="834"/>
    </location>
</feature>
<dbReference type="InterPro" id="IPR011993">
    <property type="entry name" value="PH-like_dom_sf"/>
</dbReference>
<name>A0A8B8DK22_CRAVI</name>
<reference evidence="4" key="1">
    <citation type="submission" date="2025-08" db="UniProtKB">
        <authorList>
            <consortium name="RefSeq"/>
        </authorList>
    </citation>
    <scope>IDENTIFICATION</scope>
    <source>
        <tissue evidence="4">Whole sample</tissue>
    </source>
</reference>
<keyword evidence="3" id="KW-1185">Reference proteome</keyword>
<feature type="compositionally biased region" description="Polar residues" evidence="1">
    <location>
        <begin position="399"/>
        <end position="412"/>
    </location>
</feature>
<dbReference type="GeneID" id="111127571"/>
<dbReference type="PROSITE" id="PS50003">
    <property type="entry name" value="PH_DOMAIN"/>
    <property type="match status" value="1"/>
</dbReference>
<evidence type="ECO:0000313" key="4">
    <source>
        <dbReference type="RefSeq" id="XP_022328502.1"/>
    </source>
</evidence>
<dbReference type="Pfam" id="PF00169">
    <property type="entry name" value="PH"/>
    <property type="match status" value="1"/>
</dbReference>
<gene>
    <name evidence="4" type="primary">LOC111127571</name>
</gene>
<feature type="region of interest" description="Disordered" evidence="1">
    <location>
        <begin position="631"/>
        <end position="665"/>
    </location>
</feature>
<feature type="compositionally biased region" description="Polar residues" evidence="1">
    <location>
        <begin position="451"/>
        <end position="476"/>
    </location>
</feature>
<feature type="compositionally biased region" description="Basic and acidic residues" evidence="1">
    <location>
        <begin position="639"/>
        <end position="648"/>
    </location>
</feature>
<feature type="compositionally biased region" description="Low complexity" evidence="1">
    <location>
        <begin position="781"/>
        <end position="793"/>
    </location>
</feature>
<dbReference type="AlphaFoldDB" id="A0A8B8DK22"/>
<feature type="region of interest" description="Disordered" evidence="1">
    <location>
        <begin position="279"/>
        <end position="498"/>
    </location>
</feature>
<feature type="compositionally biased region" description="Low complexity" evidence="1">
    <location>
        <begin position="806"/>
        <end position="826"/>
    </location>
</feature>
<dbReference type="PANTHER" id="PTHR21258">
    <property type="entry name" value="DOCKING PROTEIN RELATED"/>
    <property type="match status" value="1"/>
</dbReference>
<evidence type="ECO:0000259" key="2">
    <source>
        <dbReference type="PROSITE" id="PS50003"/>
    </source>
</evidence>
<dbReference type="Pfam" id="PF02174">
    <property type="entry name" value="IRS"/>
    <property type="match status" value="1"/>
</dbReference>
<accession>A0A8B8DK22</accession>
<dbReference type="SMART" id="SM01244">
    <property type="entry name" value="IRS"/>
    <property type="match status" value="1"/>
</dbReference>
<dbReference type="Proteomes" id="UP000694844">
    <property type="component" value="Chromosome 3"/>
</dbReference>
<feature type="compositionally biased region" description="Polar residues" evidence="1">
    <location>
        <begin position="695"/>
        <end position="712"/>
    </location>
</feature>
<dbReference type="InterPro" id="IPR050996">
    <property type="entry name" value="Docking_Protein_DOK"/>
</dbReference>
<feature type="region of interest" description="Disordered" evidence="1">
    <location>
        <begin position="512"/>
        <end position="537"/>
    </location>
</feature>
<dbReference type="InterPro" id="IPR002404">
    <property type="entry name" value="IRS_PTB"/>
</dbReference>
<protein>
    <submittedName>
        <fullName evidence="4">Serine/arginine repetitive matrix protein 1-like</fullName>
    </submittedName>
</protein>
<proteinExistence type="predicted"/>
<feature type="domain" description="PH" evidence="2">
    <location>
        <begin position="6"/>
        <end position="117"/>
    </location>
</feature>
<dbReference type="InterPro" id="IPR001849">
    <property type="entry name" value="PH_domain"/>
</dbReference>
<sequence>MATDEEIIFEDHLYKLSGNKGKGFWSKSNPWKQKYFILRRIGDRPVLEYYSKKPKTKNSTPKDKVILWPSYRLEKVTNTRNRAYVFELTTQDKYLCLSADEQRRMDIFVFVLQSQVQLKKQIQDDMIIVQPENSESQRRIGAKGTNCILHIAPWGVTLALQGTRSVLAQWPLKSVRYFEASGHGKFMLEAGRVAPMGDGMYVFQTQKGKDNYIYDLLDQHIVNALSKTQPGRRGTTEEMEDYIVESEKLSALTTVAPLTMRQPELPKILQENWNFPVTNAGIHKSKPTVHVRQNSQMSEQSIHSPPPLPNRSQSQTSSSSSHQQRPPAQIVNHGFHNSVSDSLLERPPMPPPSSAHSSRSARSGERDSQTKPLSVPTGESRESRASQAYFRMNSSSSSGVPNSITSQFSPIGNWTPPPTFQEATAYSPMDKNLNSQGGYLTPRHSGEVEPNRNSNYPEQYILPTSGQDSVQFSSLPRSRNRTNSSDRRRTSNYRLRSSSCEQLDSYDLKSAITEPSRRKSMDQCGNQPYDLAKPQPPFKNLHNFRGSMEMINDDGRGSMDHYYNINGLKGTVDASPNPSVVEVRRRFNEGAREDTLTRSISNPNFMQISTKEQFGESKIYPSKLDSKRKSKSLLNLFRKSRDVKDRRSVGSSSNPSSPVGTLTRQTSIPIISIGGKEVYFTERSRSFRKPKNKGTDSAENTPPSSRHNSYSKVSAARDLPPSGSRHSSASKSPAIPRKDLPPSGSRYTKSPAANRRDLVNAVSPPLPKRERSASYVNVAHSPSGSDISSNTSSNGVIHQRSGSDIGSTNSTGSRRSSDMRQMSSSSAGKAETVC</sequence>
<dbReference type="GO" id="GO:0005737">
    <property type="term" value="C:cytoplasm"/>
    <property type="evidence" value="ECO:0007669"/>
    <property type="project" value="TreeGrafter"/>
</dbReference>
<dbReference type="SUPFAM" id="SSF50729">
    <property type="entry name" value="PH domain-like"/>
    <property type="match status" value="2"/>
</dbReference>
<organism evidence="3 4">
    <name type="scientific">Crassostrea virginica</name>
    <name type="common">Eastern oyster</name>
    <dbReference type="NCBI Taxonomy" id="6565"/>
    <lineage>
        <taxon>Eukaryota</taxon>
        <taxon>Metazoa</taxon>
        <taxon>Spiralia</taxon>
        <taxon>Lophotrochozoa</taxon>
        <taxon>Mollusca</taxon>
        <taxon>Bivalvia</taxon>
        <taxon>Autobranchia</taxon>
        <taxon>Pteriomorphia</taxon>
        <taxon>Ostreida</taxon>
        <taxon>Ostreoidea</taxon>
        <taxon>Ostreidae</taxon>
        <taxon>Crassostrea</taxon>
    </lineage>
</organism>
<dbReference type="RefSeq" id="XP_022328502.1">
    <property type="nucleotide sequence ID" value="XM_022472794.1"/>
</dbReference>
<feature type="compositionally biased region" description="Polar residues" evidence="1">
    <location>
        <begin position="794"/>
        <end position="805"/>
    </location>
</feature>
<dbReference type="SMART" id="SM00233">
    <property type="entry name" value="PH"/>
    <property type="match status" value="1"/>
</dbReference>
<dbReference type="PANTHER" id="PTHR21258:SF56">
    <property type="entry name" value="IRS-TYPE PTB DOMAIN-CONTAINING PROTEIN"/>
    <property type="match status" value="1"/>
</dbReference>
<dbReference type="Gene3D" id="2.30.29.30">
    <property type="entry name" value="Pleckstrin-homology domain (PH domain)/Phosphotyrosine-binding domain (PTB)"/>
    <property type="match status" value="2"/>
</dbReference>
<evidence type="ECO:0000313" key="3">
    <source>
        <dbReference type="Proteomes" id="UP000694844"/>
    </source>
</evidence>
<feature type="compositionally biased region" description="Polar residues" evidence="1">
    <location>
        <begin position="291"/>
        <end position="303"/>
    </location>
</feature>
<feature type="compositionally biased region" description="Low complexity" evidence="1">
    <location>
        <begin position="312"/>
        <end position="324"/>
    </location>
</feature>
<dbReference type="GO" id="GO:0007169">
    <property type="term" value="P:cell surface receptor protein tyrosine kinase signaling pathway"/>
    <property type="evidence" value="ECO:0007669"/>
    <property type="project" value="TreeGrafter"/>
</dbReference>
<feature type="compositionally biased region" description="Low complexity" evidence="1">
    <location>
        <begin position="649"/>
        <end position="660"/>
    </location>
</feature>